<evidence type="ECO:0000313" key="2">
    <source>
        <dbReference type="Proteomes" id="UP001285908"/>
    </source>
</evidence>
<dbReference type="GeneID" id="87872064"/>
<keyword evidence="2" id="KW-1185">Reference proteome</keyword>
<dbReference type="RefSeq" id="XP_062696512.1">
    <property type="nucleotide sequence ID" value="XM_062834442.1"/>
</dbReference>
<organism evidence="1 2">
    <name type="scientific">Neurospora hispaniola</name>
    <dbReference type="NCBI Taxonomy" id="588809"/>
    <lineage>
        <taxon>Eukaryota</taxon>
        <taxon>Fungi</taxon>
        <taxon>Dikarya</taxon>
        <taxon>Ascomycota</taxon>
        <taxon>Pezizomycotina</taxon>
        <taxon>Sordariomycetes</taxon>
        <taxon>Sordariomycetidae</taxon>
        <taxon>Sordariales</taxon>
        <taxon>Sordariaceae</taxon>
        <taxon>Neurospora</taxon>
    </lineage>
</organism>
<protein>
    <submittedName>
        <fullName evidence="1">Uncharacterized protein</fullName>
    </submittedName>
</protein>
<dbReference type="AlphaFoldDB" id="A0AAJ0MUP5"/>
<dbReference type="EMBL" id="JAULSX010000001">
    <property type="protein sequence ID" value="KAK3498879.1"/>
    <property type="molecule type" value="Genomic_DNA"/>
</dbReference>
<accession>A0AAJ0MUP5</accession>
<feature type="non-terminal residue" evidence="1">
    <location>
        <position position="1"/>
    </location>
</feature>
<dbReference type="Proteomes" id="UP001285908">
    <property type="component" value="Unassembled WGS sequence"/>
</dbReference>
<sequence length="62" mass="7554">NWIKDFIKDKYSIDEKPIYLRLCCYVLEVWNELLEEYLVELLALMLERCQVVIDANGMYTKY</sequence>
<comment type="caution">
    <text evidence="1">The sequence shown here is derived from an EMBL/GenBank/DDBJ whole genome shotgun (WGS) entry which is preliminary data.</text>
</comment>
<gene>
    <name evidence="1" type="ORF">B0T23DRAFT_307868</name>
</gene>
<proteinExistence type="predicted"/>
<reference evidence="1 2" key="1">
    <citation type="journal article" date="2023" name="Mol. Phylogenet. Evol.">
        <title>Genome-scale phylogeny and comparative genomics of the fungal order Sordariales.</title>
        <authorList>
            <person name="Hensen N."/>
            <person name="Bonometti L."/>
            <person name="Westerberg I."/>
            <person name="Brannstrom I.O."/>
            <person name="Guillou S."/>
            <person name="Cros-Aarteil S."/>
            <person name="Calhoun S."/>
            <person name="Haridas S."/>
            <person name="Kuo A."/>
            <person name="Mondo S."/>
            <person name="Pangilinan J."/>
            <person name="Riley R."/>
            <person name="LaButti K."/>
            <person name="Andreopoulos B."/>
            <person name="Lipzen A."/>
            <person name="Chen C."/>
            <person name="Yan M."/>
            <person name="Daum C."/>
            <person name="Ng V."/>
            <person name="Clum A."/>
            <person name="Steindorff A."/>
            <person name="Ohm R.A."/>
            <person name="Martin F."/>
            <person name="Silar P."/>
            <person name="Natvig D.O."/>
            <person name="Lalanne C."/>
            <person name="Gautier V."/>
            <person name="Ament-Velasquez S.L."/>
            <person name="Kruys A."/>
            <person name="Hutchinson M.I."/>
            <person name="Powell A.J."/>
            <person name="Barry K."/>
            <person name="Miller A.N."/>
            <person name="Grigoriev I.V."/>
            <person name="Debuchy R."/>
            <person name="Gladieux P."/>
            <person name="Hiltunen Thoren M."/>
            <person name="Johannesson H."/>
        </authorList>
    </citation>
    <scope>NUCLEOTIDE SEQUENCE [LARGE SCALE GENOMIC DNA]</scope>
    <source>
        <strain evidence="1 2">FGSC 10403</strain>
    </source>
</reference>
<name>A0AAJ0MUP5_9PEZI</name>
<evidence type="ECO:0000313" key="1">
    <source>
        <dbReference type="EMBL" id="KAK3498879.1"/>
    </source>
</evidence>